<dbReference type="OrthoDB" id="5981855at2759"/>
<keyword evidence="8 11" id="KW-0675">Receptor</keyword>
<dbReference type="Proteomes" id="UP000616769">
    <property type="component" value="Unassembled WGS sequence"/>
</dbReference>
<keyword evidence="7" id="KW-0472">Membrane</keyword>
<accession>A0A132ALU6</accession>
<dbReference type="PANTHER" id="PTHR46925">
    <property type="entry name" value="G-PROTEIN COUPLED RECEPTOR TKR-1-RELATED"/>
    <property type="match status" value="1"/>
</dbReference>
<comment type="similarity">
    <text evidence="2">Belongs to the G-protein coupled receptor 1 family.</text>
</comment>
<dbReference type="InterPro" id="IPR000276">
    <property type="entry name" value="GPCR_Rhodpsn"/>
</dbReference>
<keyword evidence="4" id="KW-0812">Transmembrane</keyword>
<sequence>MLSLTYNAIVHPLKKRMSKNLAIVQISMIWLASAVFALPALIFSKTINDPSIPRTVCLMIWPDGYPGKSKLDFMQVLSFKSS</sequence>
<keyword evidence="9" id="KW-0807">Transducer</keyword>
<dbReference type="InterPro" id="IPR017452">
    <property type="entry name" value="GPCR_Rhodpsn_7TM"/>
</dbReference>
<dbReference type="SUPFAM" id="SSF81321">
    <property type="entry name" value="Family A G protein-coupled receptor-like"/>
    <property type="match status" value="1"/>
</dbReference>
<evidence type="ECO:0000256" key="5">
    <source>
        <dbReference type="ARBA" id="ARBA00022989"/>
    </source>
</evidence>
<evidence type="ECO:0000313" key="11">
    <source>
        <dbReference type="EMBL" id="KPM11907.1"/>
    </source>
</evidence>
<dbReference type="PANTHER" id="PTHR46925:SF2">
    <property type="entry name" value="G-PROTEIN COUPLED RECEPTOR TKR-1-RELATED"/>
    <property type="match status" value="1"/>
</dbReference>
<evidence type="ECO:0000256" key="1">
    <source>
        <dbReference type="ARBA" id="ARBA00004651"/>
    </source>
</evidence>
<comment type="caution">
    <text evidence="11">The sequence shown here is derived from an EMBL/GenBank/DDBJ whole genome shotgun (WGS) entry which is preliminary data.</text>
</comment>
<name>A0A132ALU6_SARSC</name>
<dbReference type="VEuPathDB" id="VectorBase:SSCA009448"/>
<evidence type="ECO:0000256" key="9">
    <source>
        <dbReference type="ARBA" id="ARBA00023224"/>
    </source>
</evidence>
<evidence type="ECO:0000256" key="4">
    <source>
        <dbReference type="ARBA" id="ARBA00022692"/>
    </source>
</evidence>
<organism evidence="11 12">
    <name type="scientific">Sarcoptes scabiei</name>
    <name type="common">Itch mite</name>
    <name type="synonym">Acarus scabiei</name>
    <dbReference type="NCBI Taxonomy" id="52283"/>
    <lineage>
        <taxon>Eukaryota</taxon>
        <taxon>Metazoa</taxon>
        <taxon>Ecdysozoa</taxon>
        <taxon>Arthropoda</taxon>
        <taxon>Chelicerata</taxon>
        <taxon>Arachnida</taxon>
        <taxon>Acari</taxon>
        <taxon>Acariformes</taxon>
        <taxon>Sarcoptiformes</taxon>
        <taxon>Astigmata</taxon>
        <taxon>Psoroptidia</taxon>
        <taxon>Sarcoptoidea</taxon>
        <taxon>Sarcoptidae</taxon>
        <taxon>Sarcoptinae</taxon>
        <taxon>Sarcoptes</taxon>
    </lineage>
</organism>
<keyword evidence="5" id="KW-1133">Transmembrane helix</keyword>
<evidence type="ECO:0000256" key="7">
    <source>
        <dbReference type="ARBA" id="ARBA00023136"/>
    </source>
</evidence>
<evidence type="ECO:0000259" key="10">
    <source>
        <dbReference type="PROSITE" id="PS50262"/>
    </source>
</evidence>
<keyword evidence="6" id="KW-0297">G-protein coupled receptor</keyword>
<dbReference type="Gene3D" id="1.20.1070.10">
    <property type="entry name" value="Rhodopsin 7-helix transmembrane proteins"/>
    <property type="match status" value="1"/>
</dbReference>
<keyword evidence="3" id="KW-1003">Cell membrane</keyword>
<gene>
    <name evidence="11" type="ORF">QR98_0104850</name>
</gene>
<dbReference type="PROSITE" id="PS50262">
    <property type="entry name" value="G_PROTEIN_RECEP_F1_2"/>
    <property type="match status" value="1"/>
</dbReference>
<dbReference type="Pfam" id="PF00001">
    <property type="entry name" value="7tm_1"/>
    <property type="match status" value="1"/>
</dbReference>
<feature type="domain" description="G-protein coupled receptors family 1 profile" evidence="10">
    <location>
        <begin position="1"/>
        <end position="82"/>
    </location>
</feature>
<evidence type="ECO:0000256" key="8">
    <source>
        <dbReference type="ARBA" id="ARBA00023170"/>
    </source>
</evidence>
<dbReference type="GO" id="GO:0005886">
    <property type="term" value="C:plasma membrane"/>
    <property type="evidence" value="ECO:0007669"/>
    <property type="project" value="UniProtKB-SubCell"/>
</dbReference>
<dbReference type="AlphaFoldDB" id="A0A132ALU6"/>
<proteinExistence type="inferred from homology"/>
<dbReference type="EMBL" id="JXLN01018266">
    <property type="protein sequence ID" value="KPM11907.1"/>
    <property type="molecule type" value="Genomic_DNA"/>
</dbReference>
<evidence type="ECO:0000313" key="12">
    <source>
        <dbReference type="Proteomes" id="UP000616769"/>
    </source>
</evidence>
<dbReference type="GO" id="GO:0004995">
    <property type="term" value="F:tachykinin receptor activity"/>
    <property type="evidence" value="ECO:0007669"/>
    <property type="project" value="InterPro"/>
</dbReference>
<protein>
    <submittedName>
        <fullName evidence="11">Substance-P receptor-like protein</fullName>
    </submittedName>
</protein>
<evidence type="ECO:0000256" key="2">
    <source>
        <dbReference type="ARBA" id="ARBA00010663"/>
    </source>
</evidence>
<comment type="subcellular location">
    <subcellularLocation>
        <location evidence="1">Cell membrane</location>
        <topology evidence="1">Multi-pass membrane protein</topology>
    </subcellularLocation>
</comment>
<evidence type="ECO:0000256" key="3">
    <source>
        <dbReference type="ARBA" id="ARBA00022475"/>
    </source>
</evidence>
<reference evidence="11 12" key="1">
    <citation type="journal article" date="2015" name="Parasit. Vectors">
        <title>Draft genome of the scabies mite.</title>
        <authorList>
            <person name="Rider S.D.Jr."/>
            <person name="Morgan M.S."/>
            <person name="Arlian L.G."/>
        </authorList>
    </citation>
    <scope>NUCLEOTIDE SEQUENCE [LARGE SCALE GENOMIC DNA]</scope>
    <source>
        <strain evidence="11">Arlian Lab</strain>
    </source>
</reference>
<evidence type="ECO:0000256" key="6">
    <source>
        <dbReference type="ARBA" id="ARBA00023040"/>
    </source>
</evidence>
<dbReference type="InterPro" id="IPR001681">
    <property type="entry name" value="Neurokn_rcpt"/>
</dbReference>